<evidence type="ECO:0000256" key="4">
    <source>
        <dbReference type="ARBA" id="ARBA00022842"/>
    </source>
</evidence>
<gene>
    <name evidence="11" type="ORF">CYME_CMI181C</name>
</gene>
<keyword evidence="8 9" id="KW-0472">Membrane</keyword>
<keyword evidence="9" id="KW-0999">Mitochondrion inner membrane</keyword>
<dbReference type="OrthoDB" id="10251508at2759"/>
<evidence type="ECO:0000256" key="3">
    <source>
        <dbReference type="ARBA" id="ARBA00022692"/>
    </source>
</evidence>
<reference evidence="11 12" key="1">
    <citation type="journal article" date="2004" name="Nature">
        <title>Genome sequence of the ultrasmall unicellular red alga Cyanidioschyzon merolae 10D.</title>
        <authorList>
            <person name="Matsuzaki M."/>
            <person name="Misumi O."/>
            <person name="Shin-i T."/>
            <person name="Maruyama S."/>
            <person name="Takahara M."/>
            <person name="Miyagishima S."/>
            <person name="Mori T."/>
            <person name="Nishida K."/>
            <person name="Yagisawa F."/>
            <person name="Nishida K."/>
            <person name="Yoshida Y."/>
            <person name="Nishimura Y."/>
            <person name="Nakao S."/>
            <person name="Kobayashi T."/>
            <person name="Momoyama Y."/>
            <person name="Higashiyama T."/>
            <person name="Minoda A."/>
            <person name="Sano M."/>
            <person name="Nomoto H."/>
            <person name="Oishi K."/>
            <person name="Hayashi H."/>
            <person name="Ohta F."/>
            <person name="Nishizaka S."/>
            <person name="Haga S."/>
            <person name="Miura S."/>
            <person name="Morishita T."/>
            <person name="Kabeya Y."/>
            <person name="Terasawa K."/>
            <person name="Suzuki Y."/>
            <person name="Ishii Y."/>
            <person name="Asakawa S."/>
            <person name="Takano H."/>
            <person name="Ohta N."/>
            <person name="Kuroiwa H."/>
            <person name="Tanaka K."/>
            <person name="Shimizu N."/>
            <person name="Sugano S."/>
            <person name="Sato N."/>
            <person name="Nozaki H."/>
            <person name="Ogasawara N."/>
            <person name="Kohara Y."/>
            <person name="Kuroiwa T."/>
        </authorList>
    </citation>
    <scope>NUCLEOTIDE SEQUENCE [LARGE SCALE GENOMIC DNA]</scope>
    <source>
        <strain evidence="11 12">10D</strain>
    </source>
</reference>
<evidence type="ECO:0000256" key="8">
    <source>
        <dbReference type="ARBA" id="ARBA00023136"/>
    </source>
</evidence>
<protein>
    <recommendedName>
        <fullName evidence="9">Magnesium transporter</fullName>
    </recommendedName>
</protein>
<keyword evidence="6 9" id="KW-1133">Transmembrane helix</keyword>
<dbReference type="Proteomes" id="UP000007014">
    <property type="component" value="Chromosome 9"/>
</dbReference>
<feature type="transmembrane region" description="Helical" evidence="9">
    <location>
        <begin position="580"/>
        <end position="603"/>
    </location>
</feature>
<dbReference type="HOGENOM" id="CLU_447175_0_0_1"/>
<dbReference type="Gramene" id="CMI181CT">
    <property type="protein sequence ID" value="CMI181CT"/>
    <property type="gene ID" value="CMI181C"/>
</dbReference>
<keyword evidence="2 9" id="KW-0813">Transport</keyword>
<feature type="compositionally biased region" description="Basic and acidic residues" evidence="10">
    <location>
        <begin position="192"/>
        <end position="202"/>
    </location>
</feature>
<sequence length="611" mass="68029">MEASDSESDGGVPILPLNASEGLDDETILHPAPPCSESEANARESAVTVAVAGSSPLLETGPPPVAAEPFEPAPESGLYSSKETNFRRSLSSGALEGLRSRNQTLELFQQSIRNQLLLQRATQRATPDSLHTRERPDNAEPSSSSGPEHETNLHGALTTNERDLYRDSGRAEDSPVSERRQGALPSSAENVSPEHRDSHDEEFPQPPTLRPSGRARGQAPEPIATTPYAGFGQHTPAEQKKPKRALNTLLCFRFGFNGHATVEKITTTEILAAARANDQIRAPSSANCIPADSQSEETLHHAVWRQRKKERRKLQAELRGILQSRDLRQIHPTTKPRPVILVRRHVIIVSLAHLRAVIFADHMLLFNPNDQSVRQSARSIEERLIAAQSDEEQEIPFELHALESVLIEVCVALERDLACIEPSLTRLLNELTHKISGRKLEEMLYLKQMLSNFSSRVDGVRDALQDLLSEDEDMARMYLTEMRKHPDTERPTKAHTQVEELLESYLRVLDYLAGRARLLGATIDDTEGLVDLQLDSMRNRLLRISVLMTVLTCVFAGAGVVNRFFSMNLQLPIYGTNASWFIGFVAITAFTVPLTILCMFWWARRVGILTV</sequence>
<feature type="compositionally biased region" description="Basic and acidic residues" evidence="10">
    <location>
        <begin position="160"/>
        <end position="181"/>
    </location>
</feature>
<keyword evidence="3 9" id="KW-0812">Transmembrane</keyword>
<dbReference type="GO" id="GO:0015095">
    <property type="term" value="F:magnesium ion transmembrane transporter activity"/>
    <property type="evidence" value="ECO:0007669"/>
    <property type="project" value="TreeGrafter"/>
</dbReference>
<keyword evidence="4 9" id="KW-0460">Magnesium</keyword>
<evidence type="ECO:0000256" key="6">
    <source>
        <dbReference type="ARBA" id="ARBA00022989"/>
    </source>
</evidence>
<keyword evidence="9" id="KW-0496">Mitochondrion</keyword>
<evidence type="ECO:0000256" key="5">
    <source>
        <dbReference type="ARBA" id="ARBA00022946"/>
    </source>
</evidence>
<dbReference type="KEGG" id="cme:CYME_CMI181C"/>
<dbReference type="CDD" id="cd12823">
    <property type="entry name" value="Mrs2_Mfm1p-like"/>
    <property type="match status" value="1"/>
</dbReference>
<accession>M1VGZ9</accession>
<dbReference type="PANTHER" id="PTHR13890">
    <property type="entry name" value="RNA SPLICING PROTEIN MRS2, MITOCHONDRIAL"/>
    <property type="match status" value="1"/>
</dbReference>
<dbReference type="EMBL" id="AP006491">
    <property type="protein sequence ID" value="BAM80058.1"/>
    <property type="molecule type" value="Genomic_DNA"/>
</dbReference>
<proteinExistence type="inferred from homology"/>
<dbReference type="InterPro" id="IPR039204">
    <property type="entry name" value="MRS2-like"/>
</dbReference>
<evidence type="ECO:0000256" key="9">
    <source>
        <dbReference type="RuleBase" id="RU366042"/>
    </source>
</evidence>
<keyword evidence="7 9" id="KW-0406">Ion transport</keyword>
<dbReference type="Gene3D" id="2.40.128.330">
    <property type="match status" value="1"/>
</dbReference>
<comment type="subcellular location">
    <subcellularLocation>
        <location evidence="1">Membrane</location>
        <topology evidence="1">Multi-pass membrane protein</topology>
    </subcellularLocation>
    <subcellularLocation>
        <location evidence="9">Mitochondrion inner membrane</location>
        <topology evidence="9">Multi-pass membrane protein</topology>
    </subcellularLocation>
</comment>
<feature type="region of interest" description="Disordered" evidence="10">
    <location>
        <begin position="121"/>
        <end position="241"/>
    </location>
</feature>
<keyword evidence="12" id="KW-1185">Reference proteome</keyword>
<evidence type="ECO:0000256" key="2">
    <source>
        <dbReference type="ARBA" id="ARBA00022448"/>
    </source>
</evidence>
<evidence type="ECO:0000313" key="11">
    <source>
        <dbReference type="EMBL" id="BAM80058.1"/>
    </source>
</evidence>
<comment type="similarity">
    <text evidence="9">Belongs to the CorA metal ion transporter (MIT) (TC 1.A.35) family.</text>
</comment>
<evidence type="ECO:0000313" key="12">
    <source>
        <dbReference type="Proteomes" id="UP000007014"/>
    </source>
</evidence>
<evidence type="ECO:0000256" key="10">
    <source>
        <dbReference type="SAM" id="MobiDB-lite"/>
    </source>
</evidence>
<dbReference type="PANTHER" id="PTHR13890:SF0">
    <property type="entry name" value="MAGNESIUM TRANSPORTER MRS2 HOMOLOG, MITOCHONDRIAL"/>
    <property type="match status" value="1"/>
</dbReference>
<dbReference type="GeneID" id="16993731"/>
<dbReference type="Gene3D" id="1.20.58.340">
    <property type="entry name" value="Magnesium transport protein CorA, transmembrane region"/>
    <property type="match status" value="1"/>
</dbReference>
<dbReference type="GO" id="GO:0005743">
    <property type="term" value="C:mitochondrial inner membrane"/>
    <property type="evidence" value="ECO:0007669"/>
    <property type="project" value="UniProtKB-SubCell"/>
</dbReference>
<dbReference type="AlphaFoldDB" id="M1VGZ9"/>
<feature type="transmembrane region" description="Helical" evidence="9">
    <location>
        <begin position="541"/>
        <end position="560"/>
    </location>
</feature>
<feature type="region of interest" description="Disordered" evidence="10">
    <location>
        <begin position="1"/>
        <end position="86"/>
    </location>
</feature>
<dbReference type="eggNOG" id="KOG2662">
    <property type="taxonomic scope" value="Eukaryota"/>
</dbReference>
<dbReference type="Pfam" id="PF22099">
    <property type="entry name" value="MRS2-like"/>
    <property type="match status" value="1"/>
</dbReference>
<dbReference type="RefSeq" id="XP_005536344.1">
    <property type="nucleotide sequence ID" value="XM_005536287.1"/>
</dbReference>
<name>M1VGZ9_CYAM1</name>
<keyword evidence="5" id="KW-0809">Transit peptide</keyword>
<reference evidence="11 12" key="2">
    <citation type="journal article" date="2007" name="BMC Biol.">
        <title>A 100%-complete sequence reveals unusually simple genomic features in the hot-spring red alga Cyanidioschyzon merolae.</title>
        <authorList>
            <person name="Nozaki H."/>
            <person name="Takano H."/>
            <person name="Misumi O."/>
            <person name="Terasawa K."/>
            <person name="Matsuzaki M."/>
            <person name="Maruyama S."/>
            <person name="Nishida K."/>
            <person name="Yagisawa F."/>
            <person name="Yoshida Y."/>
            <person name="Fujiwara T."/>
            <person name="Takio S."/>
            <person name="Tamura K."/>
            <person name="Chung S.J."/>
            <person name="Nakamura S."/>
            <person name="Kuroiwa H."/>
            <person name="Tanaka K."/>
            <person name="Sato N."/>
            <person name="Kuroiwa T."/>
        </authorList>
    </citation>
    <scope>NUCLEOTIDE SEQUENCE [LARGE SCALE GENOMIC DNA]</scope>
    <source>
        <strain evidence="11 12">10D</strain>
    </source>
</reference>
<organism evidence="11 12">
    <name type="scientific">Cyanidioschyzon merolae (strain NIES-3377 / 10D)</name>
    <name type="common">Unicellular red alga</name>
    <dbReference type="NCBI Taxonomy" id="280699"/>
    <lineage>
        <taxon>Eukaryota</taxon>
        <taxon>Rhodophyta</taxon>
        <taxon>Bangiophyceae</taxon>
        <taxon>Cyanidiales</taxon>
        <taxon>Cyanidiaceae</taxon>
        <taxon>Cyanidioschyzon</taxon>
    </lineage>
</organism>
<evidence type="ECO:0000256" key="1">
    <source>
        <dbReference type="ARBA" id="ARBA00004141"/>
    </source>
</evidence>
<evidence type="ECO:0000256" key="7">
    <source>
        <dbReference type="ARBA" id="ARBA00023065"/>
    </source>
</evidence>